<organism evidence="37 38">
    <name type="scientific">Atractosteus spatula</name>
    <name type="common">Alligator gar</name>
    <name type="synonym">Lepisosteus spatula</name>
    <dbReference type="NCBI Taxonomy" id="7917"/>
    <lineage>
        <taxon>Eukaryota</taxon>
        <taxon>Metazoa</taxon>
        <taxon>Chordata</taxon>
        <taxon>Craniata</taxon>
        <taxon>Vertebrata</taxon>
        <taxon>Euteleostomi</taxon>
        <taxon>Actinopterygii</taxon>
        <taxon>Neopterygii</taxon>
        <taxon>Holostei</taxon>
        <taxon>Semionotiformes</taxon>
        <taxon>Lepisosteidae</taxon>
        <taxon>Atractosteus</taxon>
    </lineage>
</organism>
<evidence type="ECO:0000256" key="10">
    <source>
        <dbReference type="ARBA" id="ARBA00022602"/>
    </source>
</evidence>
<feature type="domain" description="Acyl-CoA dehydrogenase/oxidase N-terminal" evidence="36">
    <location>
        <begin position="36"/>
        <end position="145"/>
    </location>
</feature>
<dbReference type="InterPro" id="IPR013786">
    <property type="entry name" value="AcylCoA_DH/ox_N"/>
</dbReference>
<feature type="non-terminal residue" evidence="37">
    <location>
        <position position="767"/>
    </location>
</feature>
<evidence type="ECO:0000256" key="24">
    <source>
        <dbReference type="ARBA" id="ARBA00047658"/>
    </source>
</evidence>
<dbReference type="Pfam" id="PF00432">
    <property type="entry name" value="Prenyltrans"/>
    <property type="match status" value="1"/>
</dbReference>
<evidence type="ECO:0000256" key="4">
    <source>
        <dbReference type="ARBA" id="ARBA00005198"/>
    </source>
</evidence>
<comment type="cofactor">
    <cofactor evidence="1">
        <name>Zn(2+)</name>
        <dbReference type="ChEBI" id="CHEBI:29105"/>
    </cofactor>
</comment>
<evidence type="ECO:0000256" key="15">
    <source>
        <dbReference type="ARBA" id="ARBA00022827"/>
    </source>
</evidence>
<keyword evidence="38" id="KW-1185">Reference proteome</keyword>
<dbReference type="CDD" id="cd02894">
    <property type="entry name" value="GGTase-II"/>
    <property type="match status" value="1"/>
</dbReference>
<comment type="function">
    <text evidence="3">Catalyzes the transfer of a geranylgeranyl moiety from geranylgeranyl diphosphate to both cysteines of Rab proteins with the C-terminal sequence -XXCC, -XCXC and -CCXX, such as RAB1A, RAB3A, RAB5A and RAB7A.</text>
</comment>
<accession>A0A8J7NH33</accession>
<dbReference type="InterPro" id="IPR001330">
    <property type="entry name" value="Prenyltrans"/>
</dbReference>
<name>A0A8J7NH33_ATRSP</name>
<keyword evidence="11" id="KW-0285">Flavoprotein</keyword>
<dbReference type="FunFam" id="1.10.540.10:FF:000010">
    <property type="entry name" value="Medium-chain specific acyl-CoA dehydrogenase, mitochondrial"/>
    <property type="match status" value="1"/>
</dbReference>
<evidence type="ECO:0000256" key="27">
    <source>
        <dbReference type="ARBA" id="ARBA00048063"/>
    </source>
</evidence>
<gene>
    <name evidence="37" type="primary">Rabggtb</name>
    <name evidence="37" type="ORF">GTO95_0013201</name>
</gene>
<evidence type="ECO:0000256" key="33">
    <source>
        <dbReference type="ARBA" id="ARBA00069127"/>
    </source>
</evidence>
<comment type="similarity">
    <text evidence="6">Belongs to the protein prenyltransferase subunit beta family.</text>
</comment>
<keyword evidence="17" id="KW-0560">Oxidoreductase</keyword>
<dbReference type="InterPro" id="IPR009100">
    <property type="entry name" value="AcylCoA_DH/oxidase_NM_dom_sf"/>
</dbReference>
<dbReference type="Proteomes" id="UP000736164">
    <property type="component" value="Unassembled WGS sequence"/>
</dbReference>
<evidence type="ECO:0000259" key="36">
    <source>
        <dbReference type="Pfam" id="PF02771"/>
    </source>
</evidence>
<evidence type="ECO:0000313" key="38">
    <source>
        <dbReference type="Proteomes" id="UP000736164"/>
    </source>
</evidence>
<comment type="catalytic activity">
    <reaction evidence="30">
        <text>tetradecanoyl-CoA + oxidized [electron-transfer flavoprotein] + H(+) = (2E)-tetradecenoyl-CoA + reduced [electron-transfer flavoprotein]</text>
        <dbReference type="Rhea" id="RHEA:47316"/>
        <dbReference type="Rhea" id="RHEA-COMP:10685"/>
        <dbReference type="Rhea" id="RHEA-COMP:10686"/>
        <dbReference type="ChEBI" id="CHEBI:15378"/>
        <dbReference type="ChEBI" id="CHEBI:57385"/>
        <dbReference type="ChEBI" id="CHEBI:57692"/>
        <dbReference type="ChEBI" id="CHEBI:58307"/>
        <dbReference type="ChEBI" id="CHEBI:61405"/>
    </reaction>
    <physiologicalReaction direction="left-to-right" evidence="30">
        <dbReference type="Rhea" id="RHEA:47317"/>
    </physiologicalReaction>
</comment>
<evidence type="ECO:0000256" key="9">
    <source>
        <dbReference type="ARBA" id="ARBA00022553"/>
    </source>
</evidence>
<dbReference type="InterPro" id="IPR046373">
    <property type="entry name" value="Acyl-CoA_Oxase/DH_mid-dom_sf"/>
</dbReference>
<evidence type="ECO:0000256" key="19">
    <source>
        <dbReference type="ARBA" id="ARBA00031218"/>
    </source>
</evidence>
<dbReference type="InterPro" id="IPR006089">
    <property type="entry name" value="Acyl-CoA_DH_CS"/>
</dbReference>
<comment type="catalytic activity">
    <reaction evidence="26">
        <text>oxidized [electron-transfer flavoprotein] + hexadecanoyl-CoA + H(+) = (2E)-hexadecenoyl-CoA + reduced [electron-transfer flavoprotein]</text>
        <dbReference type="Rhea" id="RHEA:43448"/>
        <dbReference type="Rhea" id="RHEA-COMP:10685"/>
        <dbReference type="Rhea" id="RHEA-COMP:10686"/>
        <dbReference type="ChEBI" id="CHEBI:15378"/>
        <dbReference type="ChEBI" id="CHEBI:57379"/>
        <dbReference type="ChEBI" id="CHEBI:57692"/>
        <dbReference type="ChEBI" id="CHEBI:58307"/>
        <dbReference type="ChEBI" id="CHEBI:61526"/>
    </reaction>
    <physiologicalReaction direction="left-to-right" evidence="26">
        <dbReference type="Rhea" id="RHEA:43449"/>
    </physiologicalReaction>
</comment>
<evidence type="ECO:0000256" key="5">
    <source>
        <dbReference type="ARBA" id="ARBA00009347"/>
    </source>
</evidence>
<keyword evidence="13" id="KW-0479">Metal-binding</keyword>
<dbReference type="Gene3D" id="1.50.10.20">
    <property type="match status" value="1"/>
</dbReference>
<evidence type="ECO:0000256" key="20">
    <source>
        <dbReference type="ARBA" id="ARBA00032712"/>
    </source>
</evidence>
<evidence type="ECO:0000256" key="29">
    <source>
        <dbReference type="ARBA" id="ARBA00048877"/>
    </source>
</evidence>
<evidence type="ECO:0000256" key="28">
    <source>
        <dbReference type="ARBA" id="ARBA00048499"/>
    </source>
</evidence>
<dbReference type="SUPFAM" id="SSF56645">
    <property type="entry name" value="Acyl-CoA dehydrogenase NM domain-like"/>
    <property type="match status" value="2"/>
</dbReference>
<dbReference type="Pfam" id="PF02771">
    <property type="entry name" value="Acyl-CoA_dh_N"/>
    <property type="match status" value="1"/>
</dbReference>
<dbReference type="InterPro" id="IPR008930">
    <property type="entry name" value="Terpenoid_cyclase/PrenylTrfase"/>
</dbReference>
<dbReference type="Gene3D" id="2.40.110.10">
    <property type="entry name" value="Butyryl-CoA Dehydrogenase, subunit A, domain 2"/>
    <property type="match status" value="1"/>
</dbReference>
<comment type="catalytic activity">
    <reaction evidence="23">
        <text>decanoyl-CoA + oxidized [electron-transfer flavoprotein] + H(+) = (2E)-decenoyl-CoA + reduced [electron-transfer flavoprotein]</text>
        <dbReference type="Rhea" id="RHEA:48176"/>
        <dbReference type="Rhea" id="RHEA-COMP:10685"/>
        <dbReference type="Rhea" id="RHEA-COMP:10686"/>
        <dbReference type="ChEBI" id="CHEBI:15378"/>
        <dbReference type="ChEBI" id="CHEBI:57692"/>
        <dbReference type="ChEBI" id="CHEBI:58307"/>
        <dbReference type="ChEBI" id="CHEBI:61406"/>
        <dbReference type="ChEBI" id="CHEBI:61430"/>
    </reaction>
    <physiologicalReaction direction="left-to-right" evidence="23">
        <dbReference type="Rhea" id="RHEA:48177"/>
    </physiologicalReaction>
</comment>
<dbReference type="PROSITE" id="PS00072">
    <property type="entry name" value="ACYL_COA_DH_1"/>
    <property type="match status" value="1"/>
</dbReference>
<comment type="subunit">
    <text evidence="32">Heterotrimer composed of RABGGTA, RABGGTB and CHM; within this trimer, RABGGTA and RABGGTB form the catalytic component B, while CHM (component A) mediates peptide substrate binding. The Rab GGTase dimer (RGGT) interacts with CHM (component A) prior to Rab protein binding; the association is stabilized by geranylgeranyl pyrophosphate (GGpp). The CHM:RGGT:Rab complex is destabilized by GGpp. Interaction of RABGGTB with prenylated PTP4A2 precludes its association with RABGGTA and inhibits enzyme activity. Interacts with CHODL. Interacts with non-phosphorylated form of RAB8A; phosphorylation of RAB8A at 'Thr-72' disrupts this interaction.</text>
</comment>
<dbReference type="InterPro" id="IPR036250">
    <property type="entry name" value="AcylCo_DH-like_C"/>
</dbReference>
<dbReference type="Gene3D" id="1.10.540.10">
    <property type="entry name" value="Acyl-CoA dehydrogenase/oxidase, N-terminal domain"/>
    <property type="match status" value="1"/>
</dbReference>
<evidence type="ECO:0000256" key="22">
    <source>
        <dbReference type="ARBA" id="ARBA00045900"/>
    </source>
</evidence>
<keyword evidence="14" id="KW-0677">Repeat</keyword>
<feature type="domain" description="Acyl-CoA dehydrogenase/oxidase C-terminal" evidence="35">
    <location>
        <begin position="344"/>
        <end position="475"/>
    </location>
</feature>
<dbReference type="SUPFAM" id="SSF47203">
    <property type="entry name" value="Acyl-CoA dehydrogenase C-terminal domain-like"/>
    <property type="match status" value="2"/>
</dbReference>
<comment type="pathway">
    <text evidence="4">Lipid metabolism; mitochondrial fatty acid beta-oxidation.</text>
</comment>
<comment type="function">
    <text evidence="22">Medium-chain specific acyl-CoA dehydrogenase is one of the acyl-CoA dehydrogenases that catalyze the first step of mitochondrial fatty acid beta-oxidation, an aerobic process breaking down fatty acids into acetyl-CoA and allowing the production of energy from fats. The first step of fatty acid beta-oxidation consists in the removal of one hydrogen from C-2 and C-3 of the straight-chain fatty acyl-CoA thioester, resulting in the formation of trans-2-enoyl-CoA. Electron transfer flavoprotein (ETF) is the electron acceptor that transfers electrons to the main mitochondrial respiratory chain via ETF-ubiquinone oxidoreductase (ETF dehydrogenase). Among the different mitochondrial acyl-CoA dehydrogenases, medium-chain specific acyl-CoA dehydrogenase acts specifically on acyl-CoAs with saturated 6 to 12 carbons long primary chains.</text>
</comment>
<evidence type="ECO:0000259" key="35">
    <source>
        <dbReference type="Pfam" id="PF00441"/>
    </source>
</evidence>
<dbReference type="Pfam" id="PF00441">
    <property type="entry name" value="Acyl-CoA_dh_1"/>
    <property type="match status" value="2"/>
</dbReference>
<dbReference type="GO" id="GO:0051793">
    <property type="term" value="P:medium-chain fatty acid catabolic process"/>
    <property type="evidence" value="ECO:0007669"/>
    <property type="project" value="TreeGrafter"/>
</dbReference>
<dbReference type="AlphaFoldDB" id="A0A8J7NH33"/>
<evidence type="ECO:0000259" key="34">
    <source>
        <dbReference type="Pfam" id="PF00432"/>
    </source>
</evidence>
<evidence type="ECO:0000256" key="11">
    <source>
        <dbReference type="ARBA" id="ARBA00022630"/>
    </source>
</evidence>
<dbReference type="InterPro" id="IPR037069">
    <property type="entry name" value="AcylCoA_DH/ox_N_sf"/>
</dbReference>
<comment type="catalytic activity">
    <reaction evidence="27">
        <text>a medium-chain 2,3-saturated fatty acyl-CoA + oxidized [electron-transfer flavoprotein] + H(+) = a medium-chain (2E)-enoyl-CoA + reduced [electron-transfer flavoprotein]</text>
        <dbReference type="Rhea" id="RHEA:14477"/>
        <dbReference type="Rhea" id="RHEA-COMP:10685"/>
        <dbReference type="Rhea" id="RHEA-COMP:10686"/>
        <dbReference type="ChEBI" id="CHEBI:15378"/>
        <dbReference type="ChEBI" id="CHEBI:57692"/>
        <dbReference type="ChEBI" id="CHEBI:58307"/>
        <dbReference type="ChEBI" id="CHEBI:83723"/>
        <dbReference type="ChEBI" id="CHEBI:83726"/>
        <dbReference type="EC" id="1.3.8.7"/>
    </reaction>
    <physiologicalReaction direction="left-to-right" evidence="27">
        <dbReference type="Rhea" id="RHEA:14478"/>
    </physiologicalReaction>
</comment>
<dbReference type="GO" id="GO:0070991">
    <property type="term" value="F:medium-chain fatty acyl-CoA dehydrogenase activity"/>
    <property type="evidence" value="ECO:0007669"/>
    <property type="project" value="UniProtKB-EC"/>
</dbReference>
<dbReference type="GO" id="GO:0033539">
    <property type="term" value="P:fatty acid beta-oxidation using acyl-CoA dehydrogenase"/>
    <property type="evidence" value="ECO:0007669"/>
    <property type="project" value="UniProtKB-ARBA"/>
</dbReference>
<comment type="catalytic activity">
    <reaction evidence="29">
        <text>octanoyl-CoA + oxidized [electron-transfer flavoprotein] + H(+) = (2E)-octenoyl-CoA + reduced [electron-transfer flavoprotein]</text>
        <dbReference type="Rhea" id="RHEA:48180"/>
        <dbReference type="Rhea" id="RHEA-COMP:10685"/>
        <dbReference type="Rhea" id="RHEA-COMP:10686"/>
        <dbReference type="ChEBI" id="CHEBI:15378"/>
        <dbReference type="ChEBI" id="CHEBI:57386"/>
        <dbReference type="ChEBI" id="CHEBI:57692"/>
        <dbReference type="ChEBI" id="CHEBI:58307"/>
        <dbReference type="ChEBI" id="CHEBI:62242"/>
    </reaction>
    <physiologicalReaction direction="left-to-right" evidence="29">
        <dbReference type="Rhea" id="RHEA:48181"/>
    </physiologicalReaction>
</comment>
<keyword evidence="9" id="KW-0597">Phosphoprotein</keyword>
<comment type="similarity">
    <text evidence="5">Belongs to the acyl-CoA dehydrogenase family.</text>
</comment>
<keyword evidence="10" id="KW-0637">Prenyltransferase</keyword>
<dbReference type="PROSITE" id="PS00073">
    <property type="entry name" value="ACYL_COA_DH_2"/>
    <property type="match status" value="2"/>
</dbReference>
<comment type="catalytic activity">
    <reaction evidence="25">
        <text>dodecanoyl-CoA + oxidized [electron-transfer flavoprotein] + H(+) = (2E)-dodecenoyl-CoA + reduced [electron-transfer flavoprotein]</text>
        <dbReference type="Rhea" id="RHEA:47296"/>
        <dbReference type="Rhea" id="RHEA-COMP:10685"/>
        <dbReference type="Rhea" id="RHEA-COMP:10686"/>
        <dbReference type="ChEBI" id="CHEBI:15378"/>
        <dbReference type="ChEBI" id="CHEBI:57330"/>
        <dbReference type="ChEBI" id="CHEBI:57375"/>
        <dbReference type="ChEBI" id="CHEBI:57692"/>
        <dbReference type="ChEBI" id="CHEBI:58307"/>
    </reaction>
    <physiologicalReaction direction="left-to-right" evidence="25">
        <dbReference type="Rhea" id="RHEA:47297"/>
    </physiologicalReaction>
</comment>
<evidence type="ECO:0000256" key="13">
    <source>
        <dbReference type="ARBA" id="ARBA00022723"/>
    </source>
</evidence>
<dbReference type="PANTHER" id="PTHR48083">
    <property type="entry name" value="MEDIUM-CHAIN SPECIFIC ACYL-COA DEHYDROGENASE, MITOCHONDRIAL-RELATED"/>
    <property type="match status" value="1"/>
</dbReference>
<evidence type="ECO:0000256" key="8">
    <source>
        <dbReference type="ARBA" id="ARBA00019125"/>
    </source>
</evidence>
<evidence type="ECO:0000256" key="3">
    <source>
        <dbReference type="ARBA" id="ARBA00002902"/>
    </source>
</evidence>
<feature type="domain" description="Prenyltransferase alpha-alpha toroid" evidence="34">
    <location>
        <begin position="492"/>
        <end position="759"/>
    </location>
</feature>
<evidence type="ECO:0000256" key="31">
    <source>
        <dbReference type="ARBA" id="ARBA00049192"/>
    </source>
</evidence>
<keyword evidence="15" id="KW-0274">FAD</keyword>
<evidence type="ECO:0000256" key="16">
    <source>
        <dbReference type="ARBA" id="ARBA00022833"/>
    </source>
</evidence>
<dbReference type="FunFam" id="1.50.10.20:FF:000004">
    <property type="entry name" value="Geranylgeranyl transferase type-2 subunit beta"/>
    <property type="match status" value="1"/>
</dbReference>
<feature type="domain" description="Acyl-CoA dehydrogenase/oxidase C-terminal" evidence="35">
    <location>
        <begin position="230"/>
        <end position="313"/>
    </location>
</feature>
<dbReference type="InterPro" id="IPR009075">
    <property type="entry name" value="AcylCo_DH/oxidase_C"/>
</dbReference>
<dbReference type="EC" id="2.5.1.60" evidence="7"/>
<dbReference type="Gene3D" id="1.20.140.10">
    <property type="entry name" value="Butyryl-CoA Dehydrogenase, subunit A, domain 3"/>
    <property type="match status" value="2"/>
</dbReference>
<comment type="catalytic activity">
    <reaction evidence="24">
        <text>geranylgeranyl diphosphate + L-cysteinyl-[protein] = S-geranylgeranyl-L-cysteinyl-[protein] + diphosphate</text>
        <dbReference type="Rhea" id="RHEA:21240"/>
        <dbReference type="Rhea" id="RHEA-COMP:10131"/>
        <dbReference type="Rhea" id="RHEA-COMP:11537"/>
        <dbReference type="ChEBI" id="CHEBI:29950"/>
        <dbReference type="ChEBI" id="CHEBI:33019"/>
        <dbReference type="ChEBI" id="CHEBI:57533"/>
        <dbReference type="ChEBI" id="CHEBI:86021"/>
        <dbReference type="EC" id="2.5.1.60"/>
    </reaction>
</comment>
<dbReference type="GO" id="GO:0004663">
    <property type="term" value="F:Rab geranylgeranyltransferase activity"/>
    <property type="evidence" value="ECO:0007669"/>
    <property type="project" value="UniProtKB-EC"/>
</dbReference>
<evidence type="ECO:0000313" key="37">
    <source>
        <dbReference type="EMBL" id="MBN3313257.1"/>
    </source>
</evidence>
<evidence type="ECO:0000256" key="1">
    <source>
        <dbReference type="ARBA" id="ARBA00001947"/>
    </source>
</evidence>
<dbReference type="GO" id="GO:0005739">
    <property type="term" value="C:mitochondrion"/>
    <property type="evidence" value="ECO:0007669"/>
    <property type="project" value="TreeGrafter"/>
</dbReference>
<dbReference type="FunFam" id="1.20.140.10:FF:000011">
    <property type="entry name" value="Medium-chain specific acyl-CoA dehydrogenase, mitochondrial"/>
    <property type="match status" value="2"/>
</dbReference>
<dbReference type="EMBL" id="JAAWVO010011080">
    <property type="protein sequence ID" value="MBN3313257.1"/>
    <property type="molecule type" value="Genomic_DNA"/>
</dbReference>
<comment type="catalytic activity">
    <reaction evidence="28">
        <text>pentanoyl-CoA + oxidized [electron-transfer flavoprotein] + H(+) = (2E)-pentenoyl-CoA + reduced [electron-transfer flavoprotein]</text>
        <dbReference type="Rhea" id="RHEA:43456"/>
        <dbReference type="Rhea" id="RHEA-COMP:10685"/>
        <dbReference type="Rhea" id="RHEA-COMP:10686"/>
        <dbReference type="ChEBI" id="CHEBI:15378"/>
        <dbReference type="ChEBI" id="CHEBI:57389"/>
        <dbReference type="ChEBI" id="CHEBI:57692"/>
        <dbReference type="ChEBI" id="CHEBI:58307"/>
        <dbReference type="ChEBI" id="CHEBI:86160"/>
    </reaction>
    <physiologicalReaction direction="left-to-right" evidence="28">
        <dbReference type="Rhea" id="RHEA:43457"/>
    </physiologicalReaction>
</comment>
<evidence type="ECO:0000256" key="32">
    <source>
        <dbReference type="ARBA" id="ARBA00062019"/>
    </source>
</evidence>
<evidence type="ECO:0000256" key="26">
    <source>
        <dbReference type="ARBA" id="ARBA00047916"/>
    </source>
</evidence>
<dbReference type="PANTHER" id="PTHR48083:SF2">
    <property type="entry name" value="MEDIUM-CHAIN SPECIFIC ACYL-COA DEHYDROGENASE, MITOCHONDRIAL"/>
    <property type="match status" value="1"/>
</dbReference>
<evidence type="ECO:0000256" key="18">
    <source>
        <dbReference type="ARBA" id="ARBA00030816"/>
    </source>
</evidence>
<dbReference type="FunFam" id="2.40.110.10:FF:000043">
    <property type="entry name" value="Acyl CoA DeHydrogenase"/>
    <property type="match status" value="1"/>
</dbReference>
<keyword evidence="12 37" id="KW-0808">Transferase</keyword>
<evidence type="ECO:0000256" key="21">
    <source>
        <dbReference type="ARBA" id="ARBA00032766"/>
    </source>
</evidence>
<evidence type="ECO:0000256" key="25">
    <source>
        <dbReference type="ARBA" id="ARBA00047893"/>
    </source>
</evidence>
<feature type="non-terminal residue" evidence="37">
    <location>
        <position position="1"/>
    </location>
</feature>
<evidence type="ECO:0000256" key="2">
    <source>
        <dbReference type="ARBA" id="ARBA00001974"/>
    </source>
</evidence>
<dbReference type="GO" id="GO:0050660">
    <property type="term" value="F:flavin adenine dinucleotide binding"/>
    <property type="evidence" value="ECO:0007669"/>
    <property type="project" value="InterPro"/>
</dbReference>
<evidence type="ECO:0000256" key="6">
    <source>
        <dbReference type="ARBA" id="ARBA00010497"/>
    </source>
</evidence>
<comment type="caution">
    <text evidence="37">The sequence shown here is derived from an EMBL/GenBank/DDBJ whole genome shotgun (WGS) entry which is preliminary data.</text>
</comment>
<reference evidence="37" key="1">
    <citation type="journal article" date="2021" name="Cell">
        <title>Tracing the genetic footprints of vertebrate landing in non-teleost ray-finned fishes.</title>
        <authorList>
            <person name="Bi X."/>
            <person name="Wang K."/>
            <person name="Yang L."/>
            <person name="Pan H."/>
            <person name="Jiang H."/>
            <person name="Wei Q."/>
            <person name="Fang M."/>
            <person name="Yu H."/>
            <person name="Zhu C."/>
            <person name="Cai Y."/>
            <person name="He Y."/>
            <person name="Gan X."/>
            <person name="Zeng H."/>
            <person name="Yu D."/>
            <person name="Zhu Y."/>
            <person name="Jiang H."/>
            <person name="Qiu Q."/>
            <person name="Yang H."/>
            <person name="Zhang Y.E."/>
            <person name="Wang W."/>
            <person name="Zhu M."/>
            <person name="He S."/>
            <person name="Zhang G."/>
        </authorList>
    </citation>
    <scope>NUCLEOTIDE SEQUENCE</scope>
    <source>
        <strain evidence="37">Allg_001</strain>
    </source>
</reference>
<keyword evidence="16" id="KW-0862">Zinc</keyword>
<evidence type="ECO:0000256" key="17">
    <source>
        <dbReference type="ARBA" id="ARBA00023002"/>
    </source>
</evidence>
<dbReference type="InterPro" id="IPR050741">
    <property type="entry name" value="Acyl-CoA_dehydrogenase"/>
</dbReference>
<comment type="catalytic activity">
    <reaction evidence="31">
        <text>hexanoyl-CoA + oxidized [electron-transfer flavoprotein] + H(+) = (2E)-hexenoyl-CoA + reduced [electron-transfer flavoprotein]</text>
        <dbReference type="Rhea" id="RHEA:43464"/>
        <dbReference type="Rhea" id="RHEA-COMP:10685"/>
        <dbReference type="Rhea" id="RHEA-COMP:10686"/>
        <dbReference type="ChEBI" id="CHEBI:15378"/>
        <dbReference type="ChEBI" id="CHEBI:57692"/>
        <dbReference type="ChEBI" id="CHEBI:58307"/>
        <dbReference type="ChEBI" id="CHEBI:62077"/>
        <dbReference type="ChEBI" id="CHEBI:62620"/>
    </reaction>
    <physiologicalReaction direction="left-to-right" evidence="31">
        <dbReference type="Rhea" id="RHEA:43465"/>
    </physiologicalReaction>
</comment>
<sequence>LLKATAQAGVRFQGTTARVAPSAPRAAVGGFSFDLTDQQKEFKETARKFAREEIIPAAPHYDRTGEYPVPLIKRAWELGLMNSHIPEDCGGMGLGIFDSCLITEEIAYGCTGIQTAIEANSLGQMPVIIAGNDQQRKKYLGRMTEEPLMCAYCVTEPVAGSDVAGIKTRAERKGDEYIINGQKMWITNGGKANWYFLLARTDPDPKAPASKAFTGFIVDADAPGVQPGRKHQAVSFLLAEMAMKVELARMAYQRSAWEVDEGRRNTYYASIAKAFAGDIANQVASDAVQIFGGNGFNSEYPVEKLMRDAKIYQEMNMGQRCSDTRGITFEDVRVPKENVLIGEGAGFKIAMGAFDKTRPPVAAGATGLAQRSLDEATKYALERKTFGRLIAEHQAVSFLLAEMAMKVELARMAYQRSAWEVDEGRRNTYYASIAKAFAGDIANQVASDAVQIFGGNGFNSEYPVEKLMRDAKIYQGTQVKDVVIKPDAPSVLLLDKHADYIAAYGTKKDDYEYTLSEYLRMSGIYWGLTVMDLMGQLHRMNEDEIIEFVKQCQHESGGISASIGHDPHLLYTLSAVQILSLYDSLSVINVDKVVEYVKGLQQEDGSFAGDKWGEIDTRFSFCAVATLALLGKLDTINVDKAVEFVLFCMNFDGGFGCRPGSESHAGQIYCCTGFLSITGQLHRVNADLLGWWLCERQLPSGGLNGRPEKLPDVCYSWWVLASLKIIGRIHWIDKNKLRSFILACQDEETGGFADRPGDMASGASAPD</sequence>
<evidence type="ECO:0000256" key="14">
    <source>
        <dbReference type="ARBA" id="ARBA00022737"/>
    </source>
</evidence>
<dbReference type="GO" id="GO:0046872">
    <property type="term" value="F:metal ion binding"/>
    <property type="evidence" value="ECO:0007669"/>
    <property type="project" value="UniProtKB-KW"/>
</dbReference>
<comment type="cofactor">
    <cofactor evidence="2">
        <name>FAD</name>
        <dbReference type="ChEBI" id="CHEBI:57692"/>
    </cofactor>
</comment>
<proteinExistence type="inferred from homology"/>
<evidence type="ECO:0000256" key="12">
    <source>
        <dbReference type="ARBA" id="ARBA00022679"/>
    </source>
</evidence>
<evidence type="ECO:0000256" key="30">
    <source>
        <dbReference type="ARBA" id="ARBA00049038"/>
    </source>
</evidence>
<evidence type="ECO:0000256" key="7">
    <source>
        <dbReference type="ARBA" id="ARBA00012656"/>
    </source>
</evidence>
<dbReference type="SUPFAM" id="SSF48239">
    <property type="entry name" value="Terpenoid cyclases/Protein prenyltransferases"/>
    <property type="match status" value="1"/>
</dbReference>
<protein>
    <recommendedName>
        <fullName evidence="33">Geranylgeranyl transferase type-2 subunit beta</fullName>
        <ecNumber evidence="7">2.5.1.60</ecNumber>
    </recommendedName>
    <alternativeName>
        <fullName evidence="18">Geranylgeranyl transferase type II subunit beta</fullName>
    </alternativeName>
    <alternativeName>
        <fullName evidence="8">Medium-chain specific acyl-CoA dehydrogenase, mitochondrial</fullName>
    </alternativeName>
    <alternativeName>
        <fullName evidence="20">Rab geranyl-geranyltransferase subunit beta</fullName>
    </alternativeName>
    <alternativeName>
        <fullName evidence="19">Rab geranylgeranyltransferase subunit beta</fullName>
    </alternativeName>
    <alternativeName>
        <fullName evidence="21">Type II protein geranyl-geranyltransferase subunit beta</fullName>
    </alternativeName>
</protein>
<evidence type="ECO:0000256" key="23">
    <source>
        <dbReference type="ARBA" id="ARBA00047546"/>
    </source>
</evidence>
<dbReference type="InterPro" id="IPR026873">
    <property type="entry name" value="Ptb1"/>
</dbReference>